<dbReference type="Proteomes" id="UP000466683">
    <property type="component" value="Chromosome"/>
</dbReference>
<gene>
    <name evidence="3" type="ORF">MBOE_14270</name>
</gene>
<keyword evidence="4" id="KW-1185">Reference proteome</keyword>
<evidence type="ECO:0000313" key="3">
    <source>
        <dbReference type="EMBL" id="BBX89778.1"/>
    </source>
</evidence>
<evidence type="ECO:0008006" key="5">
    <source>
        <dbReference type="Google" id="ProtNLM"/>
    </source>
</evidence>
<keyword evidence="2" id="KW-1133">Transmembrane helix</keyword>
<keyword evidence="2" id="KW-0812">Transmembrane</keyword>
<name>A0ABM7ISJ3_9MYCO</name>
<evidence type="ECO:0000313" key="4">
    <source>
        <dbReference type="Proteomes" id="UP000466683"/>
    </source>
</evidence>
<dbReference type="EMBL" id="AP022579">
    <property type="protein sequence ID" value="BBX89778.1"/>
    <property type="molecule type" value="Genomic_DNA"/>
</dbReference>
<evidence type="ECO:0000256" key="2">
    <source>
        <dbReference type="SAM" id="Phobius"/>
    </source>
</evidence>
<organism evidence="3 4">
    <name type="scientific">Mycolicibacterium boenickei</name>
    <dbReference type="NCBI Taxonomy" id="146017"/>
    <lineage>
        <taxon>Bacteria</taxon>
        <taxon>Bacillati</taxon>
        <taxon>Actinomycetota</taxon>
        <taxon>Actinomycetes</taxon>
        <taxon>Mycobacteriales</taxon>
        <taxon>Mycobacteriaceae</taxon>
        <taxon>Mycolicibacterium</taxon>
    </lineage>
</organism>
<feature type="compositionally biased region" description="Pro residues" evidence="1">
    <location>
        <begin position="335"/>
        <end position="344"/>
    </location>
</feature>
<keyword evidence="2" id="KW-0472">Membrane</keyword>
<evidence type="ECO:0000256" key="1">
    <source>
        <dbReference type="SAM" id="MobiDB-lite"/>
    </source>
</evidence>
<feature type="region of interest" description="Disordered" evidence="1">
    <location>
        <begin position="1"/>
        <end position="22"/>
    </location>
</feature>
<accession>A0ABM7ISJ3</accession>
<proteinExistence type="predicted"/>
<protein>
    <recommendedName>
        <fullName evidence="5">Isoniazid-inducible protein iniA</fullName>
    </recommendedName>
</protein>
<feature type="transmembrane region" description="Helical" evidence="2">
    <location>
        <begin position="357"/>
        <end position="378"/>
    </location>
</feature>
<feature type="transmembrane region" description="Helical" evidence="2">
    <location>
        <begin position="384"/>
        <end position="404"/>
    </location>
</feature>
<feature type="region of interest" description="Disordered" evidence="1">
    <location>
        <begin position="325"/>
        <end position="347"/>
    </location>
</feature>
<reference evidence="3 4" key="1">
    <citation type="journal article" date="2019" name="Emerg. Microbes Infect.">
        <title>Comprehensive subspecies identification of 175 nontuberculous mycobacteria species based on 7547 genomic profiles.</title>
        <authorList>
            <person name="Matsumoto Y."/>
            <person name="Kinjo T."/>
            <person name="Motooka D."/>
            <person name="Nabeya D."/>
            <person name="Jung N."/>
            <person name="Uechi K."/>
            <person name="Horii T."/>
            <person name="Iida T."/>
            <person name="Fujita J."/>
            <person name="Nakamura S."/>
        </authorList>
    </citation>
    <scope>NUCLEOTIDE SEQUENCE [LARGE SCALE GENOMIC DNA]</scope>
    <source>
        <strain evidence="3 4">JCM 15653</strain>
    </source>
</reference>
<sequence length="513" mass="55423">MTDVDTTRDSDTERAREAKIAAPTREEKIAEADAVVAAIDPGLNSPGVETRDVVLVAGPWLAGSTSVMAALRERMPQTTFVESTELVAGEAPAAVVFVVSAAAPITESDCALVDLATRYTDLVIGVVSKIDAHRDWRDVRDADAKILGERDARYERMHWVGVAAAPDLGEPQLDELVELLSGQLADPDVARRNRLRAWETRLEAVIFRYEADGSGADRQARVEVLRERRAEVARARRLTRTERSIALRSQLQQARVQLGYFARNRCNSVRTELQEDVASIGRRRIETFEDYARQRAGEVVAEVDEGVTAHLRGMAAELELTAPESPAPARAGLPAQPPAVPDLPSPQLKSRTVENRLMLVLGAGFGLGVAVAVSRVLAGAAPRLAVAGLVVGAVVGLLLAIWVVGTRGLLHDRAVLDRWVGDITTTLRSSVEELVAKRVLAAETALTTELAAREEAEAAVAAEKTAEMDAELREHAIATARAAAQRDRRIPPLQRALNAVRADLYGNSDATDE</sequence>